<dbReference type="PANTHER" id="PTHR10000:SF8">
    <property type="entry name" value="HAD SUPERFAMILY HYDROLASE-LIKE, TYPE 3"/>
    <property type="match status" value="1"/>
</dbReference>
<protein>
    <submittedName>
        <fullName evidence="2">Unannotated protein</fullName>
    </submittedName>
</protein>
<dbReference type="AlphaFoldDB" id="A0A6J7J831"/>
<dbReference type="EMBL" id="CAFBIZ010000274">
    <property type="protein sequence ID" value="CAB4852508.1"/>
    <property type="molecule type" value="Genomic_DNA"/>
</dbReference>
<dbReference type="InterPro" id="IPR023214">
    <property type="entry name" value="HAD_sf"/>
</dbReference>
<organism evidence="2">
    <name type="scientific">freshwater metagenome</name>
    <dbReference type="NCBI Taxonomy" id="449393"/>
    <lineage>
        <taxon>unclassified sequences</taxon>
        <taxon>metagenomes</taxon>
        <taxon>ecological metagenomes</taxon>
    </lineage>
</organism>
<dbReference type="Gene3D" id="3.40.50.1000">
    <property type="entry name" value="HAD superfamily/HAD-like"/>
    <property type="match status" value="1"/>
</dbReference>
<dbReference type="GO" id="GO:0005829">
    <property type="term" value="C:cytosol"/>
    <property type="evidence" value="ECO:0007669"/>
    <property type="project" value="TreeGrafter"/>
</dbReference>
<dbReference type="Gene3D" id="3.30.1240.10">
    <property type="match status" value="1"/>
</dbReference>
<sequence length="291" mass="30664">MTPAPDWVPLAEAVRLVATDLDGTLLRPDLAVSARTIATLERARAAGMPVVFVTGRPPRWIPPVVEVTGHLGVAICANGAIVMDMVNGTMLESHAMEADVIEEVVTTLRLEVPGISFAVEWVDEGSTSHGTELFARESHFTSPYAITDVHQPDDVLLLCEGRRVVKLLARVIDSGHDADGFLDLALSHVEHLVTLTHSNSRDVLLEMSAAGVSKGAALASFASSHGYAASEVAAVGDMPNDLPMIAWAGVGLGVAGAHPRVLEEADAVLPSPTQDGVAAFIDAALMSFRSR</sequence>
<accession>A0A6J7J831</accession>
<evidence type="ECO:0000313" key="1">
    <source>
        <dbReference type="EMBL" id="CAB4852508.1"/>
    </source>
</evidence>
<proteinExistence type="predicted"/>
<dbReference type="InterPro" id="IPR036412">
    <property type="entry name" value="HAD-like_sf"/>
</dbReference>
<dbReference type="GO" id="GO:0016791">
    <property type="term" value="F:phosphatase activity"/>
    <property type="evidence" value="ECO:0007669"/>
    <property type="project" value="TreeGrafter"/>
</dbReference>
<dbReference type="EMBL" id="CAFBPU010000023">
    <property type="protein sequence ID" value="CAB5033318.1"/>
    <property type="molecule type" value="Genomic_DNA"/>
</dbReference>
<dbReference type="PANTHER" id="PTHR10000">
    <property type="entry name" value="PHOSPHOSERINE PHOSPHATASE"/>
    <property type="match status" value="1"/>
</dbReference>
<evidence type="ECO:0000313" key="2">
    <source>
        <dbReference type="EMBL" id="CAB4939375.1"/>
    </source>
</evidence>
<dbReference type="Pfam" id="PF08282">
    <property type="entry name" value="Hydrolase_3"/>
    <property type="match status" value="1"/>
</dbReference>
<name>A0A6J7J831_9ZZZZ</name>
<dbReference type="InterPro" id="IPR006379">
    <property type="entry name" value="HAD-SF_hydro_IIB"/>
</dbReference>
<evidence type="ECO:0000313" key="3">
    <source>
        <dbReference type="EMBL" id="CAB5033318.1"/>
    </source>
</evidence>
<dbReference type="SUPFAM" id="SSF56784">
    <property type="entry name" value="HAD-like"/>
    <property type="match status" value="1"/>
</dbReference>
<dbReference type="EMBL" id="CAFBND010000030">
    <property type="protein sequence ID" value="CAB4939375.1"/>
    <property type="molecule type" value="Genomic_DNA"/>
</dbReference>
<reference evidence="2" key="1">
    <citation type="submission" date="2020-05" db="EMBL/GenBank/DDBJ databases">
        <authorList>
            <person name="Chiriac C."/>
            <person name="Salcher M."/>
            <person name="Ghai R."/>
            <person name="Kavagutti S V."/>
        </authorList>
    </citation>
    <scope>NUCLEOTIDE SEQUENCE</scope>
</reference>
<dbReference type="NCBIfam" id="TIGR01484">
    <property type="entry name" value="HAD-SF-IIB"/>
    <property type="match status" value="1"/>
</dbReference>
<gene>
    <name evidence="1" type="ORF">UFOPK3268_01679</name>
    <name evidence="2" type="ORF">UFOPK3752_00957</name>
    <name evidence="3" type="ORF">UFOPK4150_01238</name>
</gene>
<dbReference type="GO" id="GO:0000287">
    <property type="term" value="F:magnesium ion binding"/>
    <property type="evidence" value="ECO:0007669"/>
    <property type="project" value="TreeGrafter"/>
</dbReference>